<dbReference type="EMBL" id="OX451735">
    <property type="protein sequence ID" value="CAI8592469.1"/>
    <property type="molecule type" value="Genomic_DNA"/>
</dbReference>
<evidence type="ECO:0000313" key="1">
    <source>
        <dbReference type="EMBL" id="CAI8592469.1"/>
    </source>
</evidence>
<protein>
    <submittedName>
        <fullName evidence="1">Uncharacterized protein</fullName>
    </submittedName>
</protein>
<reference evidence="1 2" key="1">
    <citation type="submission" date="2023-01" db="EMBL/GenBank/DDBJ databases">
        <authorList>
            <person name="Kreplak J."/>
        </authorList>
    </citation>
    <scope>NUCLEOTIDE SEQUENCE [LARGE SCALE GENOMIC DNA]</scope>
</reference>
<keyword evidence="2" id="KW-1185">Reference proteome</keyword>
<organism evidence="1 2">
    <name type="scientific">Vicia faba</name>
    <name type="common">Broad bean</name>
    <name type="synonym">Faba vulgaris</name>
    <dbReference type="NCBI Taxonomy" id="3906"/>
    <lineage>
        <taxon>Eukaryota</taxon>
        <taxon>Viridiplantae</taxon>
        <taxon>Streptophyta</taxon>
        <taxon>Embryophyta</taxon>
        <taxon>Tracheophyta</taxon>
        <taxon>Spermatophyta</taxon>
        <taxon>Magnoliopsida</taxon>
        <taxon>eudicotyledons</taxon>
        <taxon>Gunneridae</taxon>
        <taxon>Pentapetalae</taxon>
        <taxon>rosids</taxon>
        <taxon>fabids</taxon>
        <taxon>Fabales</taxon>
        <taxon>Fabaceae</taxon>
        <taxon>Papilionoideae</taxon>
        <taxon>50 kb inversion clade</taxon>
        <taxon>NPAAA clade</taxon>
        <taxon>Hologalegina</taxon>
        <taxon>IRL clade</taxon>
        <taxon>Fabeae</taxon>
        <taxon>Vicia</taxon>
    </lineage>
</organism>
<sequence length="105" mass="11699">MSLLGNLLLRLTKSITPPWVLFLIPPPPSSSSNASCIVYLSVQSYSQISVATSTFIDFKSPPWFLLKIIEELQNTCLPENCLVHLQVEEDANKSGGKISEIEYEK</sequence>
<evidence type="ECO:0000313" key="2">
    <source>
        <dbReference type="Proteomes" id="UP001157006"/>
    </source>
</evidence>
<gene>
    <name evidence="1" type="ORF">VFH_I041200</name>
</gene>
<accession>A0AAV0Z2I6</accession>
<proteinExistence type="predicted"/>
<dbReference type="AlphaFoldDB" id="A0AAV0Z2I6"/>
<name>A0AAV0Z2I6_VICFA</name>
<dbReference type="Proteomes" id="UP001157006">
    <property type="component" value="Chromosome 1S"/>
</dbReference>